<dbReference type="PANTHER" id="PTHR47839:SF1">
    <property type="entry name" value="DOMAIN PROTEIN, PUTATIVE (AFU_ORTHOLOGUE AFUA_6G04830)-RELATED"/>
    <property type="match status" value="1"/>
</dbReference>
<organism evidence="2 3">
    <name type="scientific">Glomus cerebriforme</name>
    <dbReference type="NCBI Taxonomy" id="658196"/>
    <lineage>
        <taxon>Eukaryota</taxon>
        <taxon>Fungi</taxon>
        <taxon>Fungi incertae sedis</taxon>
        <taxon>Mucoromycota</taxon>
        <taxon>Glomeromycotina</taxon>
        <taxon>Glomeromycetes</taxon>
        <taxon>Glomerales</taxon>
        <taxon>Glomeraceae</taxon>
        <taxon>Glomus</taxon>
    </lineage>
</organism>
<reference evidence="2 3" key="1">
    <citation type="submission" date="2018-06" db="EMBL/GenBank/DDBJ databases">
        <title>Comparative genomics reveals the genomic features of Rhizophagus irregularis, R. cerebriforme, R. diaphanum and Gigaspora rosea, and their symbiotic lifestyle signature.</title>
        <authorList>
            <person name="Morin E."/>
            <person name="San Clemente H."/>
            <person name="Chen E.C.H."/>
            <person name="De La Providencia I."/>
            <person name="Hainaut M."/>
            <person name="Kuo A."/>
            <person name="Kohler A."/>
            <person name="Murat C."/>
            <person name="Tang N."/>
            <person name="Roy S."/>
            <person name="Loubradou J."/>
            <person name="Henrissat B."/>
            <person name="Grigoriev I.V."/>
            <person name="Corradi N."/>
            <person name="Roux C."/>
            <person name="Martin F.M."/>
        </authorList>
    </citation>
    <scope>NUCLEOTIDE SEQUENCE [LARGE SCALE GENOMIC DNA]</scope>
    <source>
        <strain evidence="2 3">DAOM 227022</strain>
    </source>
</reference>
<dbReference type="AlphaFoldDB" id="A0A397TJD0"/>
<accession>A0A397TJD0</accession>
<dbReference type="InterPro" id="IPR022155">
    <property type="entry name" value="DUF3684"/>
</dbReference>
<protein>
    <recommendedName>
        <fullName evidence="1">Sacsin/Nov domain-containing protein</fullName>
    </recommendedName>
</protein>
<dbReference type="OrthoDB" id="1262810at2759"/>
<dbReference type="InterPro" id="IPR058210">
    <property type="entry name" value="SACS/Nov_dom"/>
</dbReference>
<dbReference type="Gene3D" id="3.30.565.10">
    <property type="entry name" value="Histidine kinase-like ATPase, C-terminal domain"/>
    <property type="match status" value="1"/>
</dbReference>
<gene>
    <name evidence="2" type="ORF">C1645_140577</name>
</gene>
<proteinExistence type="predicted"/>
<evidence type="ECO:0000313" key="2">
    <source>
        <dbReference type="EMBL" id="RIA98330.1"/>
    </source>
</evidence>
<evidence type="ECO:0000259" key="1">
    <source>
        <dbReference type="Pfam" id="PF25794"/>
    </source>
</evidence>
<dbReference type="InterPro" id="IPR036890">
    <property type="entry name" value="HATPase_C_sf"/>
</dbReference>
<dbReference type="Proteomes" id="UP000265703">
    <property type="component" value="Unassembled WGS sequence"/>
</dbReference>
<comment type="caution">
    <text evidence="2">The sequence shown here is derived from an EMBL/GenBank/DDBJ whole genome shotgun (WGS) entry which is preliminary data.</text>
</comment>
<evidence type="ECO:0000313" key="3">
    <source>
        <dbReference type="Proteomes" id="UP000265703"/>
    </source>
</evidence>
<keyword evidence="3" id="KW-1185">Reference proteome</keyword>
<dbReference type="Pfam" id="PF12449">
    <property type="entry name" value="DUF3684"/>
    <property type="match status" value="1"/>
</dbReference>
<dbReference type="PANTHER" id="PTHR47839">
    <property type="entry name" value="DOMAIN PROTEIN, PUTATIVE (AFU_ORTHOLOGUE AFUA_6G04830)-RELATED"/>
    <property type="match status" value="1"/>
</dbReference>
<dbReference type="STRING" id="658196.A0A397TJD0"/>
<dbReference type="SUPFAM" id="SSF55874">
    <property type="entry name" value="ATPase domain of HSP90 chaperone/DNA topoisomerase II/histidine kinase"/>
    <property type="match status" value="1"/>
</dbReference>
<dbReference type="Pfam" id="PF25794">
    <property type="entry name" value="SACS"/>
    <property type="match status" value="1"/>
</dbReference>
<dbReference type="EMBL" id="QKYT01000017">
    <property type="protein sequence ID" value="RIA98330.1"/>
    <property type="molecule type" value="Genomic_DNA"/>
</dbReference>
<name>A0A397TJD0_9GLOM</name>
<sequence length="1155" mass="133289">MSLDNFRYQVLCTDGEERVEVDQRLLIDKILARYPAEFVVFRELMQNSDDARSSIVQIIFETANNKYNVVRNPLNPSKRLGLDRKMEDNRMEDKITRIIFKNNGFSFRLEDWNRLKKIADGNPDEQKIGAFGVGFYSLFSVCEEPFVSSGGHGMAFYWRGNQLFTKQAPTGDNDNVWTTFLMDMREPLEFPDIEKFARFLANSLGFTGNLQDISVYFNDALVIQLSKKMQDPKSMNITSGFNTFSPQMMFNLTSVNVRGVQLNIKKLVIPTNMNARQWRSLPITDFQVEEASILLRIANGNLDVNVSNVFSAEMERITKKKPPSKTTIQMIYAGFEEYRKYNRIISPVFKDLLPYPEQGKIYIGFPTFQTTGCCSHLAARVIPTVDRESIDLAEKTLTIYNSEILRLAGTLSRILYEDEMTQITQLYNEKIAADIKEKSAREWFEQWAAHALSHFTFRSSTPNAQVGKETESQFYNCSKNILPILSTIGVLPISNVRIPNPEMAGFIKTVPVVPKIIFEQCNVFFKKEDIIKLIEELTIKDVLHELRSRILSENEIIELLKWWISYRSKGNNVNAAEFAQFLQLARIGDNSRPLNTIRYFLNPDIVPPNVDIPSETLPFVISKHLKSQDLEKWVGLSELSLANWARFIVNKPELENNSTFAKKVHQILAKSLNSIPQTDKDIIHQLFIHKSCIPTKFGMKIPDEAYFHNVNLFSDLPTIEFKKPANVINIMELLGVRKVVELKLIFDRLVSQGNWDHIQLVKYLASMSSNLKENEIEILKDKPIWPKESPKESNNNEPKEINPQRFIARELYAPLALHREFGLPLLDWRGKWACNMHEGKFLIGLGLLEYPTLKNILELAASHPNLKIRNKALKYFMDNFEVKYSKNYAPQIDIAFLPCLSTGTYARPSECYINTNCVSMKFNAIRQDLRFQVERLGVCQNPSNESLLKRLIDDPPRDENKAKIIFEYLSSRQTDFTDDNWKTLIDLEFIPIKDKSNVIILTSPRNCFFKVQEDLKDFFSHVNFGDKANRFLFSCGVKVEPSPVELAELLVKSSCELWNSFVDVEKYLTMLRRIAIDIDVIAVKRPSLIVEMRRKTILLAGKKKFANNKKVLETELKSAKEIYINDNQTYQQIFNPLVAPEEELIETLYRVCYKN</sequence>
<feature type="domain" description="Sacsin/Nov" evidence="1">
    <location>
        <begin position="26"/>
        <end position="151"/>
    </location>
</feature>